<dbReference type="AlphaFoldDB" id="A0A850H4Q1"/>
<feature type="region of interest" description="Disordered" evidence="1">
    <location>
        <begin position="183"/>
        <end position="234"/>
    </location>
</feature>
<protein>
    <submittedName>
        <fullName evidence="3">SRPBCC family protein</fullName>
    </submittedName>
</protein>
<comment type="caution">
    <text evidence="3">The sequence shown here is derived from an EMBL/GenBank/DDBJ whole genome shotgun (WGS) entry which is preliminary data.</text>
</comment>
<gene>
    <name evidence="3" type="ORF">HUO12_04410</name>
</gene>
<dbReference type="InterPro" id="IPR023393">
    <property type="entry name" value="START-like_dom_sf"/>
</dbReference>
<reference evidence="3 4" key="1">
    <citation type="submission" date="2020-06" db="EMBL/GenBank/DDBJ databases">
        <title>Altererythrobacter lutimaris sp. nov., a marine bacterium isolated from a tidal flat.</title>
        <authorList>
            <person name="Kim D."/>
            <person name="Yoo Y."/>
            <person name="Kim J.-J."/>
        </authorList>
    </citation>
    <scope>NUCLEOTIDE SEQUENCE [LARGE SCALE GENOMIC DNA]</scope>
    <source>
        <strain evidence="3 4">JGD-16</strain>
    </source>
</reference>
<sequence length="234" mass="24634">MKYPVFALAGSALALNAAPLSAEVIEQDEDGFITRDVAEVSADTKATWLALISPAKYWNSGHTWSGDAANMRLTPQAGGCFCEKIPEDPDPTKITLEGSVEHMRVIHAFPEKALRMSGGLGPLQSEPAQGVLTVALSETETGGTRIVWEYAVAGRMRYEMPVIAKAVDGVMSQQLAGLAALLGPVEPTPQPEDKEAEPATDPLDPPAVEGAPQDALDEGSATSVADAFEDMSDG</sequence>
<dbReference type="Proteomes" id="UP000546031">
    <property type="component" value="Unassembled WGS sequence"/>
</dbReference>
<organism evidence="3 4">
    <name type="scientific">Altererythrobacter lutimaris</name>
    <dbReference type="NCBI Taxonomy" id="2743979"/>
    <lineage>
        <taxon>Bacteria</taxon>
        <taxon>Pseudomonadati</taxon>
        <taxon>Pseudomonadota</taxon>
        <taxon>Alphaproteobacteria</taxon>
        <taxon>Sphingomonadales</taxon>
        <taxon>Erythrobacteraceae</taxon>
        <taxon>Altererythrobacter</taxon>
    </lineage>
</organism>
<evidence type="ECO:0000313" key="3">
    <source>
        <dbReference type="EMBL" id="NVE94137.1"/>
    </source>
</evidence>
<dbReference type="SUPFAM" id="SSF55961">
    <property type="entry name" value="Bet v1-like"/>
    <property type="match status" value="1"/>
</dbReference>
<keyword evidence="4" id="KW-1185">Reference proteome</keyword>
<accession>A0A850H4Q1</accession>
<evidence type="ECO:0000256" key="2">
    <source>
        <dbReference type="SAM" id="SignalP"/>
    </source>
</evidence>
<feature type="chain" id="PRO_5032830299" evidence="2">
    <location>
        <begin position="23"/>
        <end position="234"/>
    </location>
</feature>
<dbReference type="Gene3D" id="3.30.530.20">
    <property type="match status" value="1"/>
</dbReference>
<proteinExistence type="predicted"/>
<dbReference type="RefSeq" id="WP_176272449.1">
    <property type="nucleotide sequence ID" value="NZ_JABWTA010000001.1"/>
</dbReference>
<feature type="signal peptide" evidence="2">
    <location>
        <begin position="1"/>
        <end position="22"/>
    </location>
</feature>
<evidence type="ECO:0000256" key="1">
    <source>
        <dbReference type="SAM" id="MobiDB-lite"/>
    </source>
</evidence>
<evidence type="ECO:0000313" key="4">
    <source>
        <dbReference type="Proteomes" id="UP000546031"/>
    </source>
</evidence>
<keyword evidence="2" id="KW-0732">Signal</keyword>
<dbReference type="EMBL" id="JABWTA010000001">
    <property type="protein sequence ID" value="NVE94137.1"/>
    <property type="molecule type" value="Genomic_DNA"/>
</dbReference>
<name>A0A850H4Q1_9SPHN</name>